<reference evidence="2" key="1">
    <citation type="journal article" date="2014" name="Int. J. Syst. Evol. Microbiol.">
        <title>Complete genome sequence of Corynebacterium casei LMG S-19264T (=DSM 44701T), isolated from a smear-ripened cheese.</title>
        <authorList>
            <consortium name="US DOE Joint Genome Institute (JGI-PGF)"/>
            <person name="Walter F."/>
            <person name="Albersmeier A."/>
            <person name="Kalinowski J."/>
            <person name="Ruckert C."/>
        </authorList>
    </citation>
    <scope>NUCLEOTIDE SEQUENCE</scope>
    <source>
        <strain evidence="2">JCM 4815</strain>
    </source>
</reference>
<dbReference type="EMBL" id="BMVW01000007">
    <property type="protein sequence ID" value="GGZ15257.1"/>
    <property type="molecule type" value="Genomic_DNA"/>
</dbReference>
<comment type="caution">
    <text evidence="2">The sequence shown here is derived from an EMBL/GenBank/DDBJ whole genome shotgun (WGS) entry which is preliminary data.</text>
</comment>
<reference evidence="2" key="2">
    <citation type="submission" date="2020-09" db="EMBL/GenBank/DDBJ databases">
        <authorList>
            <person name="Sun Q."/>
            <person name="Ohkuma M."/>
        </authorList>
    </citation>
    <scope>NUCLEOTIDE SEQUENCE</scope>
    <source>
        <strain evidence="2">JCM 4815</strain>
    </source>
</reference>
<feature type="compositionally biased region" description="Basic and acidic residues" evidence="1">
    <location>
        <begin position="31"/>
        <end position="56"/>
    </location>
</feature>
<dbReference type="AlphaFoldDB" id="A0A918PLN5"/>
<evidence type="ECO:0000313" key="3">
    <source>
        <dbReference type="Proteomes" id="UP000622166"/>
    </source>
</evidence>
<sequence>MVTYGEPYVGAARVQDDVAVVGEIGVGRGPVRREGGRAAHEYRARRERAEDAHDADSLPQCLSASPYMPPGGGAQAPPIR</sequence>
<proteinExistence type="predicted"/>
<keyword evidence="3" id="KW-1185">Reference proteome</keyword>
<evidence type="ECO:0000256" key="1">
    <source>
        <dbReference type="SAM" id="MobiDB-lite"/>
    </source>
</evidence>
<organism evidence="2 3">
    <name type="scientific">Streptomyces poonensis</name>
    <dbReference type="NCBI Taxonomy" id="68255"/>
    <lineage>
        <taxon>Bacteria</taxon>
        <taxon>Bacillati</taxon>
        <taxon>Actinomycetota</taxon>
        <taxon>Actinomycetes</taxon>
        <taxon>Kitasatosporales</taxon>
        <taxon>Streptomycetaceae</taxon>
        <taxon>Streptomyces</taxon>
    </lineage>
</organism>
<protein>
    <submittedName>
        <fullName evidence="2">Uncharacterized protein</fullName>
    </submittedName>
</protein>
<evidence type="ECO:0000313" key="2">
    <source>
        <dbReference type="EMBL" id="GGZ15257.1"/>
    </source>
</evidence>
<accession>A0A918PLN5</accession>
<feature type="region of interest" description="Disordered" evidence="1">
    <location>
        <begin position="27"/>
        <end position="80"/>
    </location>
</feature>
<dbReference type="Proteomes" id="UP000622166">
    <property type="component" value="Unassembled WGS sequence"/>
</dbReference>
<name>A0A918PLN5_9ACTN</name>
<gene>
    <name evidence="2" type="ORF">GCM10010365_38700</name>
</gene>